<organism evidence="10 11">
    <name type="scientific">Drosophila lebanonensis</name>
    <name type="common">Fruit fly</name>
    <name type="synonym">Scaptodrosophila lebanonensis</name>
    <dbReference type="NCBI Taxonomy" id="7225"/>
    <lineage>
        <taxon>Eukaryota</taxon>
        <taxon>Metazoa</taxon>
        <taxon>Ecdysozoa</taxon>
        <taxon>Arthropoda</taxon>
        <taxon>Hexapoda</taxon>
        <taxon>Insecta</taxon>
        <taxon>Pterygota</taxon>
        <taxon>Neoptera</taxon>
        <taxon>Endopterygota</taxon>
        <taxon>Diptera</taxon>
        <taxon>Brachycera</taxon>
        <taxon>Muscomorpha</taxon>
        <taxon>Ephydroidea</taxon>
        <taxon>Drosophilidae</taxon>
        <taxon>Scaptodrosophila</taxon>
    </lineage>
</organism>
<proteinExistence type="predicted"/>
<evidence type="ECO:0000313" key="11">
    <source>
        <dbReference type="RefSeq" id="XP_030378376.1"/>
    </source>
</evidence>
<dbReference type="Pfam" id="PF13912">
    <property type="entry name" value="zf-C2H2_6"/>
    <property type="match status" value="1"/>
</dbReference>
<dbReference type="AlphaFoldDB" id="A0A6J2TP14"/>
<accession>A0A6J2TP14</accession>
<evidence type="ECO:0000259" key="9">
    <source>
        <dbReference type="PROSITE" id="PS50157"/>
    </source>
</evidence>
<keyword evidence="5" id="KW-0862">Zinc</keyword>
<dbReference type="PROSITE" id="PS00028">
    <property type="entry name" value="ZINC_FINGER_C2H2_1"/>
    <property type="match status" value="5"/>
</dbReference>
<evidence type="ECO:0000256" key="5">
    <source>
        <dbReference type="ARBA" id="ARBA00022833"/>
    </source>
</evidence>
<keyword evidence="7" id="KW-0539">Nucleus</keyword>
<keyword evidence="4 8" id="KW-0863">Zinc-finger</keyword>
<evidence type="ECO:0000256" key="6">
    <source>
        <dbReference type="ARBA" id="ARBA00023125"/>
    </source>
</evidence>
<comment type="subcellular location">
    <subcellularLocation>
        <location evidence="1">Nucleus</location>
    </subcellularLocation>
</comment>
<feature type="domain" description="C2H2-type" evidence="9">
    <location>
        <begin position="273"/>
        <end position="300"/>
    </location>
</feature>
<sequence length="306" mass="35724">MEDNGEVKISRTSRISEFVGSDVQKRSIDPLDEEIFEALALNQDQPSSPTQDACLEEPLLMIPVPETAVSTADNTEVSPEPVERSDDIITDVNWEEPYAPQLLKHQQRRLYKTRNKPNVCTYCGRTFRRRYLLDSHLNIHTGARPHQCEMCGKQFRAVSTLTRHLRTHEQREAFQCQHCEKLFTHRSALLSHEMRHTQQRRWPCDSCSKSFYTQNQMDTHRRKLHAKPKNATTDYQADADRLPFTCDLCGNSYRSASMLSTHKLKKHYRLAKYKCEQCGQKFVDDDRLRTHQFIHVESIKFAKEPS</sequence>
<dbReference type="GO" id="GO:0003682">
    <property type="term" value="F:chromatin binding"/>
    <property type="evidence" value="ECO:0007669"/>
    <property type="project" value="UniProtKB-ARBA"/>
</dbReference>
<dbReference type="SMART" id="SM00355">
    <property type="entry name" value="ZnF_C2H2"/>
    <property type="match status" value="6"/>
</dbReference>
<dbReference type="Proteomes" id="UP000504634">
    <property type="component" value="Unplaced"/>
</dbReference>
<feature type="domain" description="C2H2-type" evidence="9">
    <location>
        <begin position="174"/>
        <end position="201"/>
    </location>
</feature>
<dbReference type="GO" id="GO:0000785">
    <property type="term" value="C:chromatin"/>
    <property type="evidence" value="ECO:0007669"/>
    <property type="project" value="UniProtKB-ARBA"/>
</dbReference>
<dbReference type="SUPFAM" id="SSF57667">
    <property type="entry name" value="beta-beta-alpha zinc fingers"/>
    <property type="match status" value="3"/>
</dbReference>
<feature type="domain" description="C2H2-type" evidence="9">
    <location>
        <begin position="118"/>
        <end position="145"/>
    </location>
</feature>
<dbReference type="GO" id="GO:0000978">
    <property type="term" value="F:RNA polymerase II cis-regulatory region sequence-specific DNA binding"/>
    <property type="evidence" value="ECO:0007669"/>
    <property type="project" value="TreeGrafter"/>
</dbReference>
<dbReference type="FunFam" id="3.30.160.60:FF:000690">
    <property type="entry name" value="Zinc finger protein 354C"/>
    <property type="match status" value="1"/>
</dbReference>
<gene>
    <name evidence="11" type="primary">LOC115627001</name>
</gene>
<feature type="domain" description="C2H2-type" evidence="9">
    <location>
        <begin position="146"/>
        <end position="173"/>
    </location>
</feature>
<dbReference type="PROSITE" id="PS50157">
    <property type="entry name" value="ZINC_FINGER_C2H2_2"/>
    <property type="match status" value="6"/>
</dbReference>
<evidence type="ECO:0000256" key="7">
    <source>
        <dbReference type="ARBA" id="ARBA00023242"/>
    </source>
</evidence>
<dbReference type="GO" id="GO:0008270">
    <property type="term" value="F:zinc ion binding"/>
    <property type="evidence" value="ECO:0007669"/>
    <property type="project" value="UniProtKB-KW"/>
</dbReference>
<keyword evidence="2" id="KW-0479">Metal-binding</keyword>
<dbReference type="PANTHER" id="PTHR24376:SF235">
    <property type="entry name" value="C2H2-TYPE DOMAIN-CONTAINING PROTEIN"/>
    <property type="match status" value="1"/>
</dbReference>
<dbReference type="OrthoDB" id="9411774at2759"/>
<feature type="domain" description="C2H2-type" evidence="9">
    <location>
        <begin position="244"/>
        <end position="267"/>
    </location>
</feature>
<dbReference type="GeneID" id="115627001"/>
<evidence type="ECO:0000256" key="8">
    <source>
        <dbReference type="PROSITE-ProRule" id="PRU00042"/>
    </source>
</evidence>
<dbReference type="Gene3D" id="3.30.160.60">
    <property type="entry name" value="Classic Zinc Finger"/>
    <property type="match status" value="4"/>
</dbReference>
<keyword evidence="6" id="KW-0238">DNA-binding</keyword>
<keyword evidence="3" id="KW-0677">Repeat</keyword>
<dbReference type="GO" id="GO:0040029">
    <property type="term" value="P:epigenetic regulation of gene expression"/>
    <property type="evidence" value="ECO:0007669"/>
    <property type="project" value="UniProtKB-ARBA"/>
</dbReference>
<evidence type="ECO:0000256" key="4">
    <source>
        <dbReference type="ARBA" id="ARBA00022771"/>
    </source>
</evidence>
<dbReference type="InterPro" id="IPR036236">
    <property type="entry name" value="Znf_C2H2_sf"/>
</dbReference>
<dbReference type="PANTHER" id="PTHR24376">
    <property type="entry name" value="ZINC FINGER PROTEIN"/>
    <property type="match status" value="1"/>
</dbReference>
<name>A0A6J2TP14_DROLE</name>
<dbReference type="InterPro" id="IPR013087">
    <property type="entry name" value="Znf_C2H2_type"/>
</dbReference>
<dbReference type="FunFam" id="3.30.160.60:FF:000045">
    <property type="entry name" value="ZFP69 zinc finger protein B"/>
    <property type="match status" value="1"/>
</dbReference>
<evidence type="ECO:0000256" key="3">
    <source>
        <dbReference type="ARBA" id="ARBA00022737"/>
    </source>
</evidence>
<dbReference type="RefSeq" id="XP_030378376.1">
    <property type="nucleotide sequence ID" value="XM_030522516.1"/>
</dbReference>
<dbReference type="GO" id="GO:0005634">
    <property type="term" value="C:nucleus"/>
    <property type="evidence" value="ECO:0007669"/>
    <property type="project" value="UniProtKB-SubCell"/>
</dbReference>
<evidence type="ECO:0000256" key="1">
    <source>
        <dbReference type="ARBA" id="ARBA00004123"/>
    </source>
</evidence>
<evidence type="ECO:0000256" key="2">
    <source>
        <dbReference type="ARBA" id="ARBA00022723"/>
    </source>
</evidence>
<dbReference type="Pfam" id="PF00096">
    <property type="entry name" value="zf-C2H2"/>
    <property type="match status" value="5"/>
</dbReference>
<feature type="domain" description="C2H2-type" evidence="9">
    <location>
        <begin position="202"/>
        <end position="230"/>
    </location>
</feature>
<keyword evidence="10" id="KW-1185">Reference proteome</keyword>
<reference evidence="11" key="1">
    <citation type="submission" date="2025-08" db="UniProtKB">
        <authorList>
            <consortium name="RefSeq"/>
        </authorList>
    </citation>
    <scope>IDENTIFICATION</scope>
    <source>
        <strain evidence="11">11010-0011.00</strain>
        <tissue evidence="11">Whole body</tissue>
    </source>
</reference>
<protein>
    <submittedName>
        <fullName evidence="11">Zinc finger and SCAN domain-containing protein 10-like</fullName>
    </submittedName>
</protein>
<evidence type="ECO:0000313" key="10">
    <source>
        <dbReference type="Proteomes" id="UP000504634"/>
    </source>
</evidence>
<dbReference type="GO" id="GO:0001228">
    <property type="term" value="F:DNA-binding transcription activator activity, RNA polymerase II-specific"/>
    <property type="evidence" value="ECO:0007669"/>
    <property type="project" value="TreeGrafter"/>
</dbReference>